<dbReference type="InterPro" id="IPR011989">
    <property type="entry name" value="ARM-like"/>
</dbReference>
<dbReference type="PANTHER" id="PTHR13389">
    <property type="entry name" value="PUMILIO HOMOLOG 3"/>
    <property type="match status" value="1"/>
</dbReference>
<evidence type="ECO:0000256" key="3">
    <source>
        <dbReference type="PROSITE-ProRule" id="PRU00317"/>
    </source>
</evidence>
<dbReference type="GO" id="GO:0005730">
    <property type="term" value="C:nucleolus"/>
    <property type="evidence" value="ECO:0007669"/>
    <property type="project" value="TreeGrafter"/>
</dbReference>
<organism evidence="6">
    <name type="scientific">Spirodela intermedia</name>
    <name type="common">Intermediate duckweed</name>
    <dbReference type="NCBI Taxonomy" id="51605"/>
    <lineage>
        <taxon>Eukaryota</taxon>
        <taxon>Viridiplantae</taxon>
        <taxon>Streptophyta</taxon>
        <taxon>Embryophyta</taxon>
        <taxon>Tracheophyta</taxon>
        <taxon>Spermatophyta</taxon>
        <taxon>Magnoliopsida</taxon>
        <taxon>Liliopsida</taxon>
        <taxon>Araceae</taxon>
        <taxon>Lemnoideae</taxon>
        <taxon>Spirodela</taxon>
    </lineage>
</organism>
<keyword evidence="1" id="KW-0677">Repeat</keyword>
<keyword evidence="2" id="KW-0810">Translation regulation</keyword>
<evidence type="ECO:0000259" key="5">
    <source>
        <dbReference type="PROSITE" id="PS50303"/>
    </source>
</evidence>
<dbReference type="AlphaFoldDB" id="A0A7I8IVE3"/>
<feature type="domain" description="PUM-HD" evidence="5">
    <location>
        <begin position="80"/>
        <end position="432"/>
    </location>
</feature>
<keyword evidence="7" id="KW-1185">Reference proteome</keyword>
<feature type="region of interest" description="Disordered" evidence="4">
    <location>
        <begin position="418"/>
        <end position="453"/>
    </location>
</feature>
<gene>
    <name evidence="6" type="ORF">SI7747_06008369</name>
</gene>
<reference evidence="6 7" key="1">
    <citation type="submission" date="2019-12" db="EMBL/GenBank/DDBJ databases">
        <authorList>
            <person name="Scholz U."/>
            <person name="Mascher M."/>
            <person name="Fiebig A."/>
        </authorList>
    </citation>
    <scope>NUCLEOTIDE SEQUENCE</scope>
</reference>
<dbReference type="GO" id="GO:0003729">
    <property type="term" value="F:mRNA binding"/>
    <property type="evidence" value="ECO:0007669"/>
    <property type="project" value="TreeGrafter"/>
</dbReference>
<dbReference type="InterPro" id="IPR040059">
    <property type="entry name" value="PUM3"/>
</dbReference>
<feature type="repeat" description="Pumilio" evidence="3">
    <location>
        <begin position="180"/>
        <end position="215"/>
    </location>
</feature>
<dbReference type="FunFam" id="1.25.10.10:FF:000818">
    <property type="entry name" value="Pumilio homolog 24"/>
    <property type="match status" value="1"/>
</dbReference>
<name>A0A7I8IVE3_SPIIN</name>
<accession>A0A7I8IVE3</accession>
<feature type="repeat" description="Pumilio" evidence="3">
    <location>
        <begin position="331"/>
        <end position="368"/>
    </location>
</feature>
<dbReference type="PROSITE" id="PS50302">
    <property type="entry name" value="PUM"/>
    <property type="match status" value="4"/>
</dbReference>
<evidence type="ECO:0000256" key="2">
    <source>
        <dbReference type="ARBA" id="ARBA00022845"/>
    </source>
</evidence>
<dbReference type="Gene3D" id="1.25.10.10">
    <property type="entry name" value="Leucine-rich Repeat Variant"/>
    <property type="match status" value="1"/>
</dbReference>
<feature type="repeat" description="Pumilio" evidence="3">
    <location>
        <begin position="108"/>
        <end position="143"/>
    </location>
</feature>
<evidence type="ECO:0000256" key="1">
    <source>
        <dbReference type="ARBA" id="ARBA00022737"/>
    </source>
</evidence>
<dbReference type="EMBL" id="CACRZD030000006">
    <property type="protein sequence ID" value="CAA6661975.1"/>
    <property type="molecule type" value="Genomic_DNA"/>
</dbReference>
<dbReference type="Pfam" id="PF00806">
    <property type="entry name" value="PUF"/>
    <property type="match status" value="3"/>
</dbReference>
<dbReference type="PROSITE" id="PS50303">
    <property type="entry name" value="PUM_HD"/>
    <property type="match status" value="1"/>
</dbReference>
<feature type="compositionally biased region" description="Basic residues" evidence="4">
    <location>
        <begin position="26"/>
        <end position="35"/>
    </location>
</feature>
<evidence type="ECO:0000256" key="4">
    <source>
        <dbReference type="SAM" id="MobiDB-lite"/>
    </source>
</evidence>
<dbReference type="EMBL" id="LR743593">
    <property type="protein sequence ID" value="CAA2622322.1"/>
    <property type="molecule type" value="Genomic_DNA"/>
</dbReference>
<dbReference type="SUPFAM" id="SSF48371">
    <property type="entry name" value="ARM repeat"/>
    <property type="match status" value="1"/>
</dbReference>
<dbReference type="GO" id="GO:0006417">
    <property type="term" value="P:regulation of translation"/>
    <property type="evidence" value="ECO:0007669"/>
    <property type="project" value="UniProtKB-KW"/>
</dbReference>
<dbReference type="InterPro" id="IPR001313">
    <property type="entry name" value="Pumilio_RNA-bd_rpt"/>
</dbReference>
<dbReference type="InterPro" id="IPR016024">
    <property type="entry name" value="ARM-type_fold"/>
</dbReference>
<dbReference type="InterPro" id="IPR033133">
    <property type="entry name" value="PUM-HD"/>
</dbReference>
<feature type="repeat" description="Pumilio" evidence="3">
    <location>
        <begin position="144"/>
        <end position="179"/>
    </location>
</feature>
<dbReference type="PANTHER" id="PTHR13389:SF0">
    <property type="entry name" value="PUMILIO HOMOLOG 3"/>
    <property type="match status" value="1"/>
</dbReference>
<protein>
    <recommendedName>
        <fullName evidence="5">PUM-HD domain-containing protein</fullName>
    </recommendedName>
</protein>
<dbReference type="Proteomes" id="UP001189122">
    <property type="component" value="Unassembled WGS sequence"/>
</dbReference>
<dbReference type="SMART" id="SM00025">
    <property type="entry name" value="Pumilio"/>
    <property type="match status" value="5"/>
</dbReference>
<proteinExistence type="predicted"/>
<feature type="region of interest" description="Disordered" evidence="4">
    <location>
        <begin position="1"/>
        <end position="55"/>
    </location>
</feature>
<feature type="compositionally biased region" description="Basic and acidic residues" evidence="4">
    <location>
        <begin position="1"/>
        <end position="19"/>
    </location>
</feature>
<evidence type="ECO:0000313" key="6">
    <source>
        <dbReference type="EMBL" id="CAA2622322.1"/>
    </source>
</evidence>
<evidence type="ECO:0000313" key="7">
    <source>
        <dbReference type="Proteomes" id="UP001189122"/>
    </source>
</evidence>
<sequence>MAVKEQRGLSKKEEARWRVDGWQGRGRSRPTRRSRSTSPPVPRNLHRPRALRSPRQIRTEAELAEARKKKRKLHYTLQQELALLWEKMRRRNIAKDDRSKVVSEALRKMAGKIAEIASSHVSSRVLQTCIKYCSQAEREAVFLELQPHLLALSRNVYGVHLVKKMLDSATKKQLDGFISSLHGKVASLLRHMVGSVVIEHVFQLGNASQKQSLLSELYSAELQLFRDLTLSNGGRLLDIISKLGLQKSSVLQHMSSVIQPILEKGIVDHSIIHTVLIEYLTIADKSSAVDVIRQLSSSLLVRMIHTKDGSKLGILCVKHGDAKERKKIIKGIKEHVGKVAQDQYGSLVLTCILSVVDDTKLLTKVIIRELQKILKELIFDKTGRRPILQLLHPQCPRYLSPDDLASLSLSVPSLCSKGKESEEVDTGSGEHAETPENPEDDSENNLQLAEGGGKKDDALRRYQLLVDSGLAESLIVTCTECAGELLRSNFGREVVTGGIDGVLRQKFPNQLDDLQGAIASLGALPKMEEPEHHVFENFHSSRTIRKLIMDCPAFAASLWEVALKGKAATWAQGHSAKVVSAFLESPDAKVRDLAKSELQGLVESGALKIPKGKDSKAED</sequence>